<evidence type="ECO:0000313" key="3">
    <source>
        <dbReference type="EMBL" id="APZ94923.1"/>
    </source>
</evidence>
<protein>
    <submittedName>
        <fullName evidence="3">Putative major pilin subunit</fullName>
    </submittedName>
</protein>
<reference evidence="3 4" key="1">
    <citation type="journal article" date="2016" name="Front. Microbiol.">
        <title>Fuerstia marisgermanicae gen. nov., sp. nov., an Unusual Member of the Phylum Planctomycetes from the German Wadden Sea.</title>
        <authorList>
            <person name="Kohn T."/>
            <person name="Heuer A."/>
            <person name="Jogler M."/>
            <person name="Vollmers J."/>
            <person name="Boedeker C."/>
            <person name="Bunk B."/>
            <person name="Rast P."/>
            <person name="Borchert D."/>
            <person name="Glockner I."/>
            <person name="Freese H.M."/>
            <person name="Klenk H.P."/>
            <person name="Overmann J."/>
            <person name="Kaster A.K."/>
            <person name="Rohde M."/>
            <person name="Wiegand S."/>
            <person name="Jogler C."/>
        </authorList>
    </citation>
    <scope>NUCLEOTIDE SEQUENCE [LARGE SCALE GENOMIC DNA]</scope>
    <source>
        <strain evidence="3 4">NH11</strain>
    </source>
</reference>
<organism evidence="3 4">
    <name type="scientific">Fuerstiella marisgermanici</name>
    <dbReference type="NCBI Taxonomy" id="1891926"/>
    <lineage>
        <taxon>Bacteria</taxon>
        <taxon>Pseudomonadati</taxon>
        <taxon>Planctomycetota</taxon>
        <taxon>Planctomycetia</taxon>
        <taxon>Planctomycetales</taxon>
        <taxon>Planctomycetaceae</taxon>
        <taxon>Fuerstiella</taxon>
    </lineage>
</organism>
<dbReference type="InterPro" id="IPR011453">
    <property type="entry name" value="DUF1559"/>
</dbReference>
<dbReference type="PANTHER" id="PTHR30093">
    <property type="entry name" value="GENERAL SECRETION PATHWAY PROTEIN G"/>
    <property type="match status" value="1"/>
</dbReference>
<dbReference type="Proteomes" id="UP000187735">
    <property type="component" value="Chromosome"/>
</dbReference>
<evidence type="ECO:0000259" key="2">
    <source>
        <dbReference type="Pfam" id="PF07596"/>
    </source>
</evidence>
<evidence type="ECO:0000313" key="4">
    <source>
        <dbReference type="Proteomes" id="UP000187735"/>
    </source>
</evidence>
<name>A0A1P8WLJ5_9PLAN</name>
<dbReference type="NCBIfam" id="TIGR02532">
    <property type="entry name" value="IV_pilin_GFxxxE"/>
    <property type="match status" value="1"/>
</dbReference>
<keyword evidence="1" id="KW-0812">Transmembrane</keyword>
<dbReference type="PANTHER" id="PTHR30093:SF2">
    <property type="entry name" value="TYPE II SECRETION SYSTEM PROTEIN H"/>
    <property type="match status" value="1"/>
</dbReference>
<feature type="transmembrane region" description="Helical" evidence="1">
    <location>
        <begin position="50"/>
        <end position="72"/>
    </location>
</feature>
<accession>A0A1P8WLJ5</accession>
<dbReference type="NCBIfam" id="TIGR04294">
    <property type="entry name" value="pre_pil_HX9DG"/>
    <property type="match status" value="1"/>
</dbReference>
<feature type="domain" description="DUF1559" evidence="2">
    <location>
        <begin position="73"/>
        <end position="356"/>
    </location>
</feature>
<dbReference type="InterPro" id="IPR027558">
    <property type="entry name" value="Pre_pil_HX9DG_C"/>
</dbReference>
<dbReference type="InterPro" id="IPR045584">
    <property type="entry name" value="Pilin-like"/>
</dbReference>
<dbReference type="STRING" id="1891926.Fuma_04574"/>
<sequence>MRQQSLSRSKRRAPSASAVILPDRMGCSWYPCHTPCPGENAKRGRRGFTVIELMVVIGIIALLMALIVPAVMNARGAARRTQCQNNLKNLGLAMVNEAESQKRLPASGYFGKQSGFYHNWVVDLLPWIDQQTLADRWDKDQTYDLPGHVKLASTQIPVLVCPEDVSATGSGDLSYAVNGGFGWTTARGLEQIRGQFDLNSDGQSNPDVGSPSDRDLMYKCGLFFNENWPLGTGKARHHTLNTVRDGLSNTVLIAESIRAGTDPNAEAWQPANWACPAAWRSAFYLSGYVCEDLNCGAGRVDYGRANSRSGSFALEAINSAREQAEGEAPWASSWHNGGVFTVFADGHVQFLSEDVDGMVYAAMLSPQGGQIEGPLAQSATAP</sequence>
<dbReference type="SUPFAM" id="SSF54523">
    <property type="entry name" value="Pili subunits"/>
    <property type="match status" value="1"/>
</dbReference>
<gene>
    <name evidence="3" type="ORF">Fuma_04574</name>
</gene>
<proteinExistence type="predicted"/>
<evidence type="ECO:0000256" key="1">
    <source>
        <dbReference type="SAM" id="Phobius"/>
    </source>
</evidence>
<dbReference type="Gene3D" id="3.30.700.10">
    <property type="entry name" value="Glycoprotein, Type 4 Pilin"/>
    <property type="match status" value="1"/>
</dbReference>
<dbReference type="AlphaFoldDB" id="A0A1P8WLJ5"/>
<dbReference type="OrthoDB" id="269098at2"/>
<dbReference type="Pfam" id="PF07963">
    <property type="entry name" value="N_methyl"/>
    <property type="match status" value="1"/>
</dbReference>
<dbReference type="Pfam" id="PF07596">
    <property type="entry name" value="SBP_bac_10"/>
    <property type="match status" value="1"/>
</dbReference>
<dbReference type="KEGG" id="fmr:Fuma_04574"/>
<dbReference type="InterPro" id="IPR012902">
    <property type="entry name" value="N_methyl_site"/>
</dbReference>
<keyword evidence="4" id="KW-1185">Reference proteome</keyword>
<dbReference type="EMBL" id="CP017641">
    <property type="protein sequence ID" value="APZ94923.1"/>
    <property type="molecule type" value="Genomic_DNA"/>
</dbReference>
<dbReference type="RefSeq" id="WP_083732251.1">
    <property type="nucleotide sequence ID" value="NZ_CP017641.1"/>
</dbReference>
<keyword evidence="1" id="KW-0472">Membrane</keyword>
<keyword evidence="1" id="KW-1133">Transmembrane helix</keyword>